<dbReference type="AlphaFoldDB" id="A0A2S0KBK4"/>
<dbReference type="GO" id="GO:0000976">
    <property type="term" value="F:transcription cis-regulatory region binding"/>
    <property type="evidence" value="ECO:0007669"/>
    <property type="project" value="TreeGrafter"/>
</dbReference>
<dbReference type="InterPro" id="IPR041490">
    <property type="entry name" value="KstR2_TetR_C"/>
</dbReference>
<proteinExistence type="predicted"/>
<reference evidence="4 5" key="1">
    <citation type="submission" date="2018-03" db="EMBL/GenBank/DDBJ databases">
        <title>Characteristics and genome of n-alkane degrading marine bacteria Gordonia iterans isolated from crude oil contaminated in Tae-an, South Korea.</title>
        <authorList>
            <person name="Lee S.-S."/>
            <person name="Kim H."/>
        </authorList>
    </citation>
    <scope>NUCLEOTIDE SEQUENCE [LARGE SCALE GENOMIC DNA]</scope>
    <source>
        <strain evidence="4 5">Co17</strain>
    </source>
</reference>
<dbReference type="SUPFAM" id="SSF48498">
    <property type="entry name" value="Tetracyclin repressor-like, C-terminal domain"/>
    <property type="match status" value="1"/>
</dbReference>
<evidence type="ECO:0000256" key="2">
    <source>
        <dbReference type="PROSITE-ProRule" id="PRU00335"/>
    </source>
</evidence>
<keyword evidence="5" id="KW-1185">Reference proteome</keyword>
<dbReference type="SUPFAM" id="SSF46689">
    <property type="entry name" value="Homeodomain-like"/>
    <property type="match status" value="1"/>
</dbReference>
<sequence>MDDWREYGPPELPAPLAAALEAFTEHGYHGTTVRNIAARAGLSVPGLYHHYPSKQSLLQGLADLTMSELLHRSEAALAGAGDDPVARFDALVESLLRFHMYRREQAFVGSTEIRSMEPDYREVYVGRRDRQQRMIDDVVAAGVEAGEFATPHPRDAARAIATMCVGVSTWYRPDGELDPDELVARNLVLARMVVGGPVEPTA</sequence>
<feature type="domain" description="HTH tetR-type" evidence="3">
    <location>
        <begin position="9"/>
        <end position="69"/>
    </location>
</feature>
<dbReference type="Proteomes" id="UP000239814">
    <property type="component" value="Chromosome"/>
</dbReference>
<feature type="DNA-binding region" description="H-T-H motif" evidence="2">
    <location>
        <begin position="32"/>
        <end position="51"/>
    </location>
</feature>
<dbReference type="PANTHER" id="PTHR30055:SF237">
    <property type="entry name" value="TRANSCRIPTIONAL REPRESSOR MCE3R"/>
    <property type="match status" value="1"/>
</dbReference>
<dbReference type="PROSITE" id="PS50977">
    <property type="entry name" value="HTH_TETR_2"/>
    <property type="match status" value="1"/>
</dbReference>
<dbReference type="Gene3D" id="1.10.357.10">
    <property type="entry name" value="Tetracycline Repressor, domain 2"/>
    <property type="match status" value="1"/>
</dbReference>
<organism evidence="4 5">
    <name type="scientific">Gordonia iterans</name>
    <dbReference type="NCBI Taxonomy" id="1004901"/>
    <lineage>
        <taxon>Bacteria</taxon>
        <taxon>Bacillati</taxon>
        <taxon>Actinomycetota</taxon>
        <taxon>Actinomycetes</taxon>
        <taxon>Mycobacteriales</taxon>
        <taxon>Gordoniaceae</taxon>
        <taxon>Gordonia</taxon>
    </lineage>
</organism>
<gene>
    <name evidence="4" type="ORF">C6V83_00785</name>
</gene>
<dbReference type="RefSeq" id="WP_105940787.1">
    <property type="nucleotide sequence ID" value="NZ_CP027433.1"/>
</dbReference>
<evidence type="ECO:0000259" key="3">
    <source>
        <dbReference type="PROSITE" id="PS50977"/>
    </source>
</evidence>
<dbReference type="KEGG" id="git:C6V83_00785"/>
<accession>A0A2S0KBK4</accession>
<keyword evidence="1 2" id="KW-0238">DNA-binding</keyword>
<dbReference type="InterPro" id="IPR001647">
    <property type="entry name" value="HTH_TetR"/>
</dbReference>
<dbReference type="OrthoDB" id="1669699at2"/>
<dbReference type="Pfam" id="PF17932">
    <property type="entry name" value="TetR_C_24"/>
    <property type="match status" value="1"/>
</dbReference>
<evidence type="ECO:0000313" key="4">
    <source>
        <dbReference type="EMBL" id="AVL99038.1"/>
    </source>
</evidence>
<evidence type="ECO:0000313" key="5">
    <source>
        <dbReference type="Proteomes" id="UP000239814"/>
    </source>
</evidence>
<dbReference type="InterPro" id="IPR050109">
    <property type="entry name" value="HTH-type_TetR-like_transc_reg"/>
</dbReference>
<dbReference type="InterPro" id="IPR036271">
    <property type="entry name" value="Tet_transcr_reg_TetR-rel_C_sf"/>
</dbReference>
<dbReference type="PRINTS" id="PR00455">
    <property type="entry name" value="HTHTETR"/>
</dbReference>
<dbReference type="EMBL" id="CP027433">
    <property type="protein sequence ID" value="AVL99038.1"/>
    <property type="molecule type" value="Genomic_DNA"/>
</dbReference>
<name>A0A2S0KBK4_9ACTN</name>
<protein>
    <submittedName>
        <fullName evidence="4">TetR family transcriptional regulator</fullName>
    </submittedName>
</protein>
<evidence type="ECO:0000256" key="1">
    <source>
        <dbReference type="ARBA" id="ARBA00023125"/>
    </source>
</evidence>
<dbReference type="GO" id="GO:0003700">
    <property type="term" value="F:DNA-binding transcription factor activity"/>
    <property type="evidence" value="ECO:0007669"/>
    <property type="project" value="TreeGrafter"/>
</dbReference>
<dbReference type="InterPro" id="IPR009057">
    <property type="entry name" value="Homeodomain-like_sf"/>
</dbReference>
<dbReference type="PANTHER" id="PTHR30055">
    <property type="entry name" value="HTH-TYPE TRANSCRIPTIONAL REGULATOR RUTR"/>
    <property type="match status" value="1"/>
</dbReference>
<dbReference type="Pfam" id="PF00440">
    <property type="entry name" value="TetR_N"/>
    <property type="match status" value="1"/>
</dbReference>